<name>X1LUI2_9ZZZZ</name>
<gene>
    <name evidence="1" type="ORF">S06H3_33576</name>
</gene>
<dbReference type="EMBL" id="BARV01020051">
    <property type="protein sequence ID" value="GAI23007.1"/>
    <property type="molecule type" value="Genomic_DNA"/>
</dbReference>
<comment type="caution">
    <text evidence="1">The sequence shown here is derived from an EMBL/GenBank/DDBJ whole genome shotgun (WGS) entry which is preliminary data.</text>
</comment>
<dbReference type="Gene3D" id="3.40.50.1220">
    <property type="entry name" value="TPP-binding domain"/>
    <property type="match status" value="1"/>
</dbReference>
<sequence>MQNVFFQFFSRIAYNKGINSTKWDKDIIALAKRMGAALALINKETTPLDDLADYVIHDEAGKVLPQLVKLLK</sequence>
<accession>X1LUI2</accession>
<reference evidence="1" key="1">
    <citation type="journal article" date="2014" name="Front. Microbiol.">
        <title>High frequency of phylogenetically diverse reductive dehalogenase-homologous genes in deep subseafloor sedimentary metagenomes.</title>
        <authorList>
            <person name="Kawai M."/>
            <person name="Futagami T."/>
            <person name="Toyoda A."/>
            <person name="Takaki Y."/>
            <person name="Nishi S."/>
            <person name="Hori S."/>
            <person name="Arai W."/>
            <person name="Tsubouchi T."/>
            <person name="Morono Y."/>
            <person name="Uchiyama I."/>
            <person name="Ito T."/>
            <person name="Fujiyama A."/>
            <person name="Inagaki F."/>
            <person name="Takami H."/>
        </authorList>
    </citation>
    <scope>NUCLEOTIDE SEQUENCE</scope>
    <source>
        <strain evidence="1">Expedition CK06-06</strain>
    </source>
</reference>
<organism evidence="1">
    <name type="scientific">marine sediment metagenome</name>
    <dbReference type="NCBI Taxonomy" id="412755"/>
    <lineage>
        <taxon>unclassified sequences</taxon>
        <taxon>metagenomes</taxon>
        <taxon>ecological metagenomes</taxon>
    </lineage>
</organism>
<dbReference type="AlphaFoldDB" id="X1LUI2"/>
<protein>
    <submittedName>
        <fullName evidence="1">Uncharacterized protein</fullName>
    </submittedName>
</protein>
<dbReference type="SUPFAM" id="SSF52467">
    <property type="entry name" value="DHS-like NAD/FAD-binding domain"/>
    <property type="match status" value="1"/>
</dbReference>
<evidence type="ECO:0000313" key="1">
    <source>
        <dbReference type="EMBL" id="GAI23007.1"/>
    </source>
</evidence>
<proteinExistence type="predicted"/>
<dbReference type="InterPro" id="IPR029035">
    <property type="entry name" value="DHS-like_NAD/FAD-binding_dom"/>
</dbReference>